<dbReference type="SUPFAM" id="SSF46785">
    <property type="entry name" value="Winged helix' DNA-binding domain"/>
    <property type="match status" value="1"/>
</dbReference>
<dbReference type="EMBL" id="BAABCM010000007">
    <property type="protein sequence ID" value="GAA3827010.1"/>
    <property type="molecule type" value="Genomic_DNA"/>
</dbReference>
<keyword evidence="7" id="KW-1185">Reference proteome</keyword>
<dbReference type="PANTHER" id="PTHR30136">
    <property type="entry name" value="HELIX-TURN-HELIX TRANSCRIPTIONAL REGULATOR, ICLR FAMILY"/>
    <property type="match status" value="1"/>
</dbReference>
<dbReference type="InterPro" id="IPR029016">
    <property type="entry name" value="GAF-like_dom_sf"/>
</dbReference>
<proteinExistence type="predicted"/>
<evidence type="ECO:0000313" key="7">
    <source>
        <dbReference type="Proteomes" id="UP001501624"/>
    </source>
</evidence>
<reference evidence="7" key="1">
    <citation type="journal article" date="2019" name="Int. J. Syst. Evol. Microbiol.">
        <title>The Global Catalogue of Microorganisms (GCM) 10K type strain sequencing project: providing services to taxonomists for standard genome sequencing and annotation.</title>
        <authorList>
            <consortium name="The Broad Institute Genomics Platform"/>
            <consortium name="The Broad Institute Genome Sequencing Center for Infectious Disease"/>
            <person name="Wu L."/>
            <person name="Ma J."/>
        </authorList>
    </citation>
    <scope>NUCLEOTIDE SEQUENCE [LARGE SCALE GENOMIC DNA]</scope>
    <source>
        <strain evidence="7">JCM 17017</strain>
    </source>
</reference>
<sequence>MTSQIVGDGSDGILERAAAILQAFDDEHRRLTLMSLASRSGLPRSTTHRVAGRMVALGWLSRDDGRYHLGNDFVRLSGLTQLRRELRETVQPFMQDLYESSHLTVQLGVLDLPNVLVVDTVTGHLELPMLSKAGGSIPAHCSSLGRAILAAGPRAVVDQVISHGLEQRTKRTITVPSALRHELEVSARRGWSVDDEEGNVGVSCVGAALRTPLGHVVGALSVTGPAAVVRTDRFGPVVRATAAAASRKLARLPQRAG</sequence>
<keyword evidence="3" id="KW-0804">Transcription</keyword>
<name>A0ABP7IUE3_9PSEU</name>
<accession>A0ABP7IUE3</accession>
<dbReference type="PROSITE" id="PS51077">
    <property type="entry name" value="HTH_ICLR"/>
    <property type="match status" value="1"/>
</dbReference>
<dbReference type="PROSITE" id="PS51078">
    <property type="entry name" value="ICLR_ED"/>
    <property type="match status" value="1"/>
</dbReference>
<dbReference type="InterPro" id="IPR014757">
    <property type="entry name" value="Tscrpt_reg_IclR_C"/>
</dbReference>
<evidence type="ECO:0000313" key="6">
    <source>
        <dbReference type="EMBL" id="GAA3827010.1"/>
    </source>
</evidence>
<evidence type="ECO:0000256" key="2">
    <source>
        <dbReference type="ARBA" id="ARBA00023125"/>
    </source>
</evidence>
<dbReference type="RefSeq" id="WP_237337031.1">
    <property type="nucleotide sequence ID" value="NZ_BAABCM010000007.1"/>
</dbReference>
<evidence type="ECO:0000256" key="1">
    <source>
        <dbReference type="ARBA" id="ARBA00023015"/>
    </source>
</evidence>
<dbReference type="Gene3D" id="3.30.450.40">
    <property type="match status" value="1"/>
</dbReference>
<dbReference type="InterPro" id="IPR050707">
    <property type="entry name" value="HTH_MetabolicPath_Reg"/>
</dbReference>
<evidence type="ECO:0000256" key="3">
    <source>
        <dbReference type="ARBA" id="ARBA00023163"/>
    </source>
</evidence>
<gene>
    <name evidence="6" type="ORF">GCM10022380_52080</name>
</gene>
<dbReference type="SUPFAM" id="SSF55781">
    <property type="entry name" value="GAF domain-like"/>
    <property type="match status" value="1"/>
</dbReference>
<evidence type="ECO:0000259" key="4">
    <source>
        <dbReference type="PROSITE" id="PS51077"/>
    </source>
</evidence>
<dbReference type="InterPro" id="IPR005471">
    <property type="entry name" value="Tscrpt_reg_IclR_N"/>
</dbReference>
<keyword evidence="2" id="KW-0238">DNA-binding</keyword>
<comment type="caution">
    <text evidence="6">The sequence shown here is derived from an EMBL/GenBank/DDBJ whole genome shotgun (WGS) entry which is preliminary data.</text>
</comment>
<dbReference type="Proteomes" id="UP001501624">
    <property type="component" value="Unassembled WGS sequence"/>
</dbReference>
<dbReference type="SMART" id="SM00346">
    <property type="entry name" value="HTH_ICLR"/>
    <property type="match status" value="1"/>
</dbReference>
<feature type="domain" description="IclR-ED" evidence="5">
    <location>
        <begin position="72"/>
        <end position="251"/>
    </location>
</feature>
<dbReference type="Gene3D" id="1.10.10.10">
    <property type="entry name" value="Winged helix-like DNA-binding domain superfamily/Winged helix DNA-binding domain"/>
    <property type="match status" value="1"/>
</dbReference>
<dbReference type="PANTHER" id="PTHR30136:SF24">
    <property type="entry name" value="HTH-TYPE TRANSCRIPTIONAL REPRESSOR ALLR"/>
    <property type="match status" value="1"/>
</dbReference>
<dbReference type="Pfam" id="PF09339">
    <property type="entry name" value="HTH_IclR"/>
    <property type="match status" value="1"/>
</dbReference>
<dbReference type="Pfam" id="PF01614">
    <property type="entry name" value="IclR_C"/>
    <property type="match status" value="1"/>
</dbReference>
<organism evidence="6 7">
    <name type="scientific">Amycolatopsis tucumanensis</name>
    <dbReference type="NCBI Taxonomy" id="401106"/>
    <lineage>
        <taxon>Bacteria</taxon>
        <taxon>Bacillati</taxon>
        <taxon>Actinomycetota</taxon>
        <taxon>Actinomycetes</taxon>
        <taxon>Pseudonocardiales</taxon>
        <taxon>Pseudonocardiaceae</taxon>
        <taxon>Amycolatopsis</taxon>
    </lineage>
</organism>
<protein>
    <submittedName>
        <fullName evidence="6">IclR family transcriptional regulator</fullName>
    </submittedName>
</protein>
<dbReference type="InterPro" id="IPR036388">
    <property type="entry name" value="WH-like_DNA-bd_sf"/>
</dbReference>
<evidence type="ECO:0000259" key="5">
    <source>
        <dbReference type="PROSITE" id="PS51078"/>
    </source>
</evidence>
<dbReference type="InterPro" id="IPR036390">
    <property type="entry name" value="WH_DNA-bd_sf"/>
</dbReference>
<keyword evidence="1" id="KW-0805">Transcription regulation</keyword>
<feature type="domain" description="HTH iclR-type" evidence="4">
    <location>
        <begin position="11"/>
        <end position="71"/>
    </location>
</feature>